<keyword evidence="11 16" id="KW-0598">Phosphotransferase system</keyword>
<keyword evidence="9 16" id="KW-0762">Sugar transport</keyword>
<dbReference type="NCBIfam" id="TIGR01417">
    <property type="entry name" value="PTS_I_fam"/>
    <property type="match status" value="1"/>
</dbReference>
<dbReference type="PROSITE" id="PS00370">
    <property type="entry name" value="PEP_ENZYMES_PHOS_SITE"/>
    <property type="match status" value="1"/>
</dbReference>
<evidence type="ECO:0000256" key="12">
    <source>
        <dbReference type="ARBA" id="ARBA00022723"/>
    </source>
</evidence>
<comment type="function">
    <text evidence="16">General (non sugar-specific) component of the phosphoenolpyruvate-dependent sugar phosphotransferase system (sugar PTS). This major carbohydrate active-transport system catalyzes the phosphorylation of incoming sugar substrates concomitantly with their translocation across the cell membrane. Enzyme I transfers the phosphoryl group from phosphoenolpyruvate (PEP) to the phosphoryl carrier protein (HPr).</text>
</comment>
<evidence type="ECO:0000256" key="8">
    <source>
        <dbReference type="ARBA" id="ARBA00022490"/>
    </source>
</evidence>
<evidence type="ECO:0000256" key="17">
    <source>
        <dbReference type="PIRSR" id="PIRSR000732-1"/>
    </source>
</evidence>
<dbReference type="Pfam" id="PF00391">
    <property type="entry name" value="PEP-utilizers"/>
    <property type="match status" value="1"/>
</dbReference>
<feature type="binding site" evidence="19">
    <location>
        <position position="455"/>
    </location>
    <ligand>
        <name>Mg(2+)</name>
        <dbReference type="ChEBI" id="CHEBI:18420"/>
    </ligand>
</feature>
<dbReference type="EC" id="2.7.3.9" evidence="5 16"/>
<dbReference type="GO" id="GO:0016301">
    <property type="term" value="F:kinase activity"/>
    <property type="evidence" value="ECO:0007669"/>
    <property type="project" value="UniProtKB-KW"/>
</dbReference>
<keyword evidence="14 16" id="KW-0460">Magnesium</keyword>
<evidence type="ECO:0000256" key="2">
    <source>
        <dbReference type="ARBA" id="ARBA00001946"/>
    </source>
</evidence>
<feature type="binding site" evidence="19">
    <location>
        <position position="431"/>
    </location>
    <ligand>
        <name>Mg(2+)</name>
        <dbReference type="ChEBI" id="CHEBI:18420"/>
    </ligand>
</feature>
<evidence type="ECO:0000256" key="11">
    <source>
        <dbReference type="ARBA" id="ARBA00022683"/>
    </source>
</evidence>
<organism evidence="23">
    <name type="scientific">Serratia fonticola</name>
    <dbReference type="NCBI Taxonomy" id="47917"/>
    <lineage>
        <taxon>Bacteria</taxon>
        <taxon>Pseudomonadati</taxon>
        <taxon>Pseudomonadota</taxon>
        <taxon>Gammaproteobacteria</taxon>
        <taxon>Enterobacterales</taxon>
        <taxon>Yersiniaceae</taxon>
        <taxon>Serratia</taxon>
    </lineage>
</organism>
<dbReference type="InterPro" id="IPR018274">
    <property type="entry name" value="PEP_util_AS"/>
</dbReference>
<dbReference type="InterPro" id="IPR000121">
    <property type="entry name" value="PEP_util_C"/>
</dbReference>
<dbReference type="SUPFAM" id="SSF47831">
    <property type="entry name" value="Enzyme I of the PEP:sugar phosphotransferase system HPr-binding (sub)domain"/>
    <property type="match status" value="1"/>
</dbReference>
<dbReference type="FunFam" id="1.10.274.10:FF:000001">
    <property type="entry name" value="Phosphoenolpyruvate-protein phosphotransferase"/>
    <property type="match status" value="1"/>
</dbReference>
<evidence type="ECO:0000256" key="15">
    <source>
        <dbReference type="ARBA" id="ARBA00033235"/>
    </source>
</evidence>
<evidence type="ECO:0000256" key="14">
    <source>
        <dbReference type="ARBA" id="ARBA00022842"/>
    </source>
</evidence>
<evidence type="ECO:0000256" key="6">
    <source>
        <dbReference type="ARBA" id="ARBA00016544"/>
    </source>
</evidence>
<dbReference type="Pfam" id="PF02896">
    <property type="entry name" value="PEP-utilizers_C"/>
    <property type="match status" value="1"/>
</dbReference>
<evidence type="ECO:0000256" key="9">
    <source>
        <dbReference type="ARBA" id="ARBA00022597"/>
    </source>
</evidence>
<evidence type="ECO:0000256" key="16">
    <source>
        <dbReference type="PIRNR" id="PIRNR000732"/>
    </source>
</evidence>
<dbReference type="InterPro" id="IPR006318">
    <property type="entry name" value="PTS_EI-like"/>
</dbReference>
<dbReference type="GO" id="GO:0008965">
    <property type="term" value="F:phosphoenolpyruvate-protein phosphotransferase activity"/>
    <property type="evidence" value="ECO:0007669"/>
    <property type="project" value="UniProtKB-EC"/>
</dbReference>
<dbReference type="InterPro" id="IPR015813">
    <property type="entry name" value="Pyrv/PenolPyrv_kinase-like_dom"/>
</dbReference>
<evidence type="ECO:0000256" key="10">
    <source>
        <dbReference type="ARBA" id="ARBA00022679"/>
    </source>
</evidence>
<dbReference type="InterPro" id="IPR024692">
    <property type="entry name" value="PTS_EI"/>
</dbReference>
<feature type="binding site" evidence="18">
    <location>
        <begin position="454"/>
        <end position="455"/>
    </location>
    <ligand>
        <name>phosphoenolpyruvate</name>
        <dbReference type="ChEBI" id="CHEBI:58702"/>
    </ligand>
</feature>
<keyword evidence="10 16" id="KW-0808">Transferase</keyword>
<dbReference type="InterPro" id="IPR036618">
    <property type="entry name" value="PtsI_HPr-bd_sf"/>
</dbReference>
<evidence type="ECO:0000256" key="4">
    <source>
        <dbReference type="ARBA" id="ARBA00007837"/>
    </source>
</evidence>
<dbReference type="FunFam" id="3.50.30.10:FF:000001">
    <property type="entry name" value="Phosphoenolpyruvate-protein phosphotransferase"/>
    <property type="match status" value="1"/>
</dbReference>
<protein>
    <recommendedName>
        <fullName evidence="6 16">Phosphoenolpyruvate-protein phosphotransferase</fullName>
        <ecNumber evidence="5 16">2.7.3.9</ecNumber>
    </recommendedName>
    <alternativeName>
        <fullName evidence="15 16">Phosphotransferase system, enzyme I</fullName>
    </alternativeName>
</protein>
<keyword evidence="7 16" id="KW-0813">Transport</keyword>
<feature type="binding site" evidence="18">
    <location>
        <position position="465"/>
    </location>
    <ligand>
        <name>phosphoenolpyruvate</name>
        <dbReference type="ChEBI" id="CHEBI:58702"/>
    </ligand>
</feature>
<reference evidence="23" key="1">
    <citation type="submission" date="2019-06" db="EMBL/GenBank/DDBJ databases">
        <authorList>
            <person name="Deangelis K."/>
            <person name="Huntemann M."/>
            <person name="Clum A."/>
            <person name="Pillay M."/>
            <person name="Palaniappan K."/>
            <person name="Varghese N."/>
            <person name="Mikhailova N."/>
            <person name="Stamatis D."/>
            <person name="Reddy T."/>
            <person name="Daum C."/>
            <person name="Shapiro N."/>
            <person name="Ivanova N."/>
            <person name="Kyrpides N."/>
            <person name="Woyke T."/>
        </authorList>
    </citation>
    <scope>NUCLEOTIDE SEQUENCE [LARGE SCALE GENOMIC DNA]</scope>
    <source>
        <strain evidence="23">128R</strain>
    </source>
</reference>
<dbReference type="Gene3D" id="1.10.274.10">
    <property type="entry name" value="PtsI, HPr-binding domain"/>
    <property type="match status" value="1"/>
</dbReference>
<dbReference type="GO" id="GO:0046872">
    <property type="term" value="F:metal ion binding"/>
    <property type="evidence" value="ECO:0007669"/>
    <property type="project" value="UniProtKB-KW"/>
</dbReference>
<gene>
    <name evidence="23" type="ORF">FHU10_3503</name>
</gene>
<dbReference type="GO" id="GO:0005737">
    <property type="term" value="C:cytoplasm"/>
    <property type="evidence" value="ECO:0007669"/>
    <property type="project" value="UniProtKB-SubCell"/>
</dbReference>
<evidence type="ECO:0000259" key="21">
    <source>
        <dbReference type="Pfam" id="PF02896"/>
    </source>
</evidence>
<feature type="active site" description="Tele-phosphohistidine intermediate" evidence="17">
    <location>
        <position position="189"/>
    </location>
</feature>
<dbReference type="InterPro" id="IPR036637">
    <property type="entry name" value="Phosphohistidine_dom_sf"/>
</dbReference>
<dbReference type="InterPro" id="IPR008279">
    <property type="entry name" value="PEP-util_enz_mobile_dom"/>
</dbReference>
<feature type="domain" description="PEP-utilising enzyme mobile" evidence="20">
    <location>
        <begin position="153"/>
        <end position="223"/>
    </location>
</feature>
<dbReference type="InterPro" id="IPR040442">
    <property type="entry name" value="Pyrv_kinase-like_dom_sf"/>
</dbReference>
<sequence>MISGILVSPGIAFGKALLLKEDEIVINRKKISADQVEQEVSRFLAGRAKASEQLEVIKTKAGETFGEEKEAIFEGHIMLLEDEELEQEIIALIKDDLASADAAAYTVIEGQAKALEELDDEYLKERAADVRDIGKRLLQNILGMAIVDLSAIQDEVILVATDLTPSETAQLNLDKVLGFITDLGGRTSHTSIMARSLELPAIVGTSDVTKQVKNDDYLILDAVNNKIYVNPTADVIEQLKAAQNQYVTEKNELAKLKDLPAITLDGHQVEVCANIGTVRDVAGAERNGAEGVGLYRTEFLFMDRDSLPTEDEQFQAYKAVAEAMGSQAVIVRTMDIGGDKDLPYMNLPKEENPFLGWRAIRIAMDRREILHAQLRAILRASAFGKLRIMFPMIISVEEVRDLKGELETLKAQLREEGKAFDESIEVGVMVETPAAAVIAHHLAKEVDFFSIGTNDLTQYTLAVDRGNELISHLYNPMSPSVLSLIKQVIDASHAEGKWTGMCGELAGDERATLLLLGMGLDEFSMSAISIPRIKKIIRNTNFEDVKALAAQALAQPTAQDLMNCVNKFIEEKTLC</sequence>
<accession>A0A542CZZ9</accession>
<dbReference type="GO" id="GO:0009401">
    <property type="term" value="P:phosphoenolpyruvate-dependent sugar phosphotransferase system"/>
    <property type="evidence" value="ECO:0007669"/>
    <property type="project" value="UniProtKB-KW"/>
</dbReference>
<evidence type="ECO:0000256" key="5">
    <source>
        <dbReference type="ARBA" id="ARBA00012232"/>
    </source>
</evidence>
<comment type="caution">
    <text evidence="23">The sequence shown here is derived from an EMBL/GenBank/DDBJ whole genome shotgun (WGS) entry which is preliminary data.</text>
</comment>
<feature type="domain" description="PEP-utilising enzyme C-terminal" evidence="21">
    <location>
        <begin position="251"/>
        <end position="541"/>
    </location>
</feature>
<comment type="similarity">
    <text evidence="4 16">Belongs to the PEP-utilizing enzyme family.</text>
</comment>
<dbReference type="PROSITE" id="PS00742">
    <property type="entry name" value="PEP_ENZYMES_2"/>
    <property type="match status" value="1"/>
</dbReference>
<name>A0A542CZZ9_SERFO</name>
<dbReference type="SUPFAM" id="SSF52009">
    <property type="entry name" value="Phosphohistidine domain"/>
    <property type="match status" value="1"/>
</dbReference>
<comment type="cofactor">
    <cofactor evidence="2 16 19">
        <name>Mg(2+)</name>
        <dbReference type="ChEBI" id="CHEBI:18420"/>
    </cofactor>
</comment>
<evidence type="ECO:0000259" key="22">
    <source>
        <dbReference type="Pfam" id="PF05524"/>
    </source>
</evidence>
<dbReference type="InterPro" id="IPR008731">
    <property type="entry name" value="PTS_EIN"/>
</dbReference>
<dbReference type="Pfam" id="PF05524">
    <property type="entry name" value="PEP-utilisers_N"/>
    <property type="match status" value="1"/>
</dbReference>
<evidence type="ECO:0000256" key="1">
    <source>
        <dbReference type="ARBA" id="ARBA00000683"/>
    </source>
</evidence>
<evidence type="ECO:0000256" key="18">
    <source>
        <dbReference type="PIRSR" id="PIRSR000732-2"/>
    </source>
</evidence>
<dbReference type="PANTHER" id="PTHR46244">
    <property type="entry name" value="PHOSPHOENOLPYRUVATE-PROTEIN PHOSPHOTRANSFERASE"/>
    <property type="match status" value="1"/>
</dbReference>
<evidence type="ECO:0000256" key="7">
    <source>
        <dbReference type="ARBA" id="ARBA00022448"/>
    </source>
</evidence>
<evidence type="ECO:0000313" key="23">
    <source>
        <dbReference type="EMBL" id="TVZ70905.1"/>
    </source>
</evidence>
<dbReference type="OrthoDB" id="9765468at2"/>
<dbReference type="InterPro" id="IPR023151">
    <property type="entry name" value="PEP_util_CS"/>
</dbReference>
<dbReference type="EMBL" id="VISQ01000001">
    <property type="protein sequence ID" value="TVZ70905.1"/>
    <property type="molecule type" value="Genomic_DNA"/>
</dbReference>
<dbReference type="InterPro" id="IPR050499">
    <property type="entry name" value="PEP-utilizing_PTS_enzyme"/>
</dbReference>
<feature type="domain" description="Phosphotransferase system enzyme I N-terminal" evidence="22">
    <location>
        <begin position="4"/>
        <end position="126"/>
    </location>
</feature>
<keyword evidence="12 16" id="KW-0479">Metal-binding</keyword>
<dbReference type="Gene3D" id="3.50.30.10">
    <property type="entry name" value="Phosphohistidine domain"/>
    <property type="match status" value="1"/>
</dbReference>
<dbReference type="PRINTS" id="PR01736">
    <property type="entry name" value="PHPHTRNFRASE"/>
</dbReference>
<comment type="catalytic activity">
    <reaction evidence="1 16">
        <text>L-histidyl-[protein] + phosphoenolpyruvate = N(pros)-phospho-L-histidyl-[protein] + pyruvate</text>
        <dbReference type="Rhea" id="RHEA:23880"/>
        <dbReference type="Rhea" id="RHEA-COMP:9745"/>
        <dbReference type="Rhea" id="RHEA-COMP:9746"/>
        <dbReference type="ChEBI" id="CHEBI:15361"/>
        <dbReference type="ChEBI" id="CHEBI:29979"/>
        <dbReference type="ChEBI" id="CHEBI:58702"/>
        <dbReference type="ChEBI" id="CHEBI:64837"/>
        <dbReference type="EC" id="2.7.3.9"/>
    </reaction>
</comment>
<dbReference type="FunFam" id="3.20.20.60:FF:000007">
    <property type="entry name" value="Phosphoenolpyruvate-protein phosphotransferase"/>
    <property type="match status" value="1"/>
</dbReference>
<dbReference type="NCBIfam" id="NF008382">
    <property type="entry name" value="PRK11177.1"/>
    <property type="match status" value="1"/>
</dbReference>
<proteinExistence type="inferred from homology"/>
<keyword evidence="13 16" id="KW-0418">Kinase</keyword>
<evidence type="ECO:0000259" key="20">
    <source>
        <dbReference type="Pfam" id="PF00391"/>
    </source>
</evidence>
<dbReference type="PIRSF" id="PIRSF000732">
    <property type="entry name" value="PTS_enzyme_I"/>
    <property type="match status" value="1"/>
</dbReference>
<feature type="binding site" evidence="18">
    <location>
        <position position="332"/>
    </location>
    <ligand>
        <name>phosphoenolpyruvate</name>
        <dbReference type="ChEBI" id="CHEBI:58702"/>
    </ligand>
</feature>
<feature type="binding site" evidence="18">
    <location>
        <position position="296"/>
    </location>
    <ligand>
        <name>phosphoenolpyruvate</name>
        <dbReference type="ChEBI" id="CHEBI:58702"/>
    </ligand>
</feature>
<reference evidence="23" key="2">
    <citation type="submission" date="2019-08" db="EMBL/GenBank/DDBJ databases">
        <title>Investigation of anaerobic lignin degradation for improved lignocellulosic biofuels.</title>
        <authorList>
            <person name="Deangelis K.PhD."/>
        </authorList>
    </citation>
    <scope>NUCLEOTIDE SEQUENCE [LARGE SCALE GENOMIC DNA]</scope>
    <source>
        <strain evidence="23">128R</strain>
    </source>
</reference>
<keyword evidence="23" id="KW-0670">Pyruvate</keyword>
<dbReference type="Gene3D" id="3.20.20.60">
    <property type="entry name" value="Phosphoenolpyruvate-binding domains"/>
    <property type="match status" value="1"/>
</dbReference>
<dbReference type="PANTHER" id="PTHR46244:SF6">
    <property type="entry name" value="PHOSPHOENOLPYRUVATE-PROTEIN PHOSPHOTRANSFERASE"/>
    <property type="match status" value="1"/>
</dbReference>
<feature type="active site" description="Proton donor" evidence="17">
    <location>
        <position position="502"/>
    </location>
</feature>
<evidence type="ECO:0000256" key="13">
    <source>
        <dbReference type="ARBA" id="ARBA00022777"/>
    </source>
</evidence>
<comment type="subcellular location">
    <subcellularLocation>
        <location evidence="3 16">Cytoplasm</location>
    </subcellularLocation>
</comment>
<dbReference type="AlphaFoldDB" id="A0A542CZZ9"/>
<evidence type="ECO:0000256" key="3">
    <source>
        <dbReference type="ARBA" id="ARBA00004496"/>
    </source>
</evidence>
<dbReference type="SUPFAM" id="SSF51621">
    <property type="entry name" value="Phosphoenolpyruvate/pyruvate domain"/>
    <property type="match status" value="1"/>
</dbReference>
<keyword evidence="8 16" id="KW-0963">Cytoplasm</keyword>
<evidence type="ECO:0000256" key="19">
    <source>
        <dbReference type="PIRSR" id="PIRSR000732-3"/>
    </source>
</evidence>